<keyword evidence="8" id="KW-1185">Reference proteome</keyword>
<feature type="transmembrane region" description="Helical" evidence="6">
    <location>
        <begin position="220"/>
        <end position="241"/>
    </location>
</feature>
<dbReference type="PANTHER" id="PTHR23513:SF11">
    <property type="entry name" value="STAPHYLOFERRIN A TRANSPORTER"/>
    <property type="match status" value="1"/>
</dbReference>
<feature type="transmembrane region" description="Helical" evidence="6">
    <location>
        <begin position="247"/>
        <end position="271"/>
    </location>
</feature>
<evidence type="ECO:0000313" key="7">
    <source>
        <dbReference type="EMBL" id="NHN54416.1"/>
    </source>
</evidence>
<dbReference type="PANTHER" id="PTHR23513">
    <property type="entry name" value="INTEGRAL MEMBRANE EFFLUX PROTEIN-RELATED"/>
    <property type="match status" value="1"/>
</dbReference>
<reference evidence="7" key="1">
    <citation type="submission" date="2020-03" db="EMBL/GenBank/DDBJ databases">
        <title>Draft sequencing of Calidifontibacter sp. DB0510.</title>
        <authorList>
            <person name="Kim D.-U."/>
        </authorList>
    </citation>
    <scope>NUCLEOTIDE SEQUENCE</scope>
    <source>
        <strain evidence="7">DB0510</strain>
    </source>
</reference>
<evidence type="ECO:0000313" key="8">
    <source>
        <dbReference type="Proteomes" id="UP000744769"/>
    </source>
</evidence>
<dbReference type="SUPFAM" id="SSF103473">
    <property type="entry name" value="MFS general substrate transporter"/>
    <property type="match status" value="1"/>
</dbReference>
<dbReference type="PRINTS" id="PR01988">
    <property type="entry name" value="EXPORTERBACE"/>
</dbReference>
<dbReference type="RefSeq" id="WP_166192032.1">
    <property type="nucleotide sequence ID" value="NZ_JAAOIV010000001.1"/>
</dbReference>
<evidence type="ECO:0000256" key="6">
    <source>
        <dbReference type="SAM" id="Phobius"/>
    </source>
</evidence>
<feature type="transmembrane region" description="Helical" evidence="6">
    <location>
        <begin position="170"/>
        <end position="189"/>
    </location>
</feature>
<feature type="transmembrane region" description="Helical" evidence="6">
    <location>
        <begin position="344"/>
        <end position="363"/>
    </location>
</feature>
<organism evidence="7 8">
    <name type="scientific">Metallococcus carri</name>
    <dbReference type="NCBI Taxonomy" id="1656884"/>
    <lineage>
        <taxon>Bacteria</taxon>
        <taxon>Bacillati</taxon>
        <taxon>Actinomycetota</taxon>
        <taxon>Actinomycetes</taxon>
        <taxon>Micrococcales</taxon>
        <taxon>Dermacoccaceae</taxon>
        <taxon>Metallococcus</taxon>
    </lineage>
</organism>
<accession>A0A967B4E5</accession>
<feature type="transmembrane region" description="Helical" evidence="6">
    <location>
        <begin position="101"/>
        <end position="119"/>
    </location>
</feature>
<dbReference type="Pfam" id="PF07690">
    <property type="entry name" value="MFS_1"/>
    <property type="match status" value="1"/>
</dbReference>
<dbReference type="Gene3D" id="1.20.1250.20">
    <property type="entry name" value="MFS general substrate transporter like domains"/>
    <property type="match status" value="1"/>
</dbReference>
<evidence type="ECO:0000256" key="1">
    <source>
        <dbReference type="ARBA" id="ARBA00004651"/>
    </source>
</evidence>
<keyword evidence="2" id="KW-1003">Cell membrane</keyword>
<feature type="transmembrane region" description="Helical" evidence="6">
    <location>
        <begin position="47"/>
        <end position="67"/>
    </location>
</feature>
<sequence length="401" mass="41717">MRRVLRHHDVRWLMLGQGLSWLGDGFVSVALAVAVLTHGGSAADLGLPIGATMAGRLIFSLVGGVWADRLPPTVIMVSSDLVRAALAAAVAWMFATGDWNLAILTVTFGLFGAVSAFFMPAMMSLKRDLVEPAERQKLNGLLSSLQTGAAIAGPVLAGGLVAIAGAPIGFAANAASFVISALCVLRVRARPERAEPARFLADLRGGFSAIVDRPWLSAQILMALVYHVGNGAALVLIQVIAVQSLGGARAVGLTEAAIGLGSLLGALLGTWVRPRRPLVCTVPFLVSTPLGMLPLVRPWPLPVVLVGLALGFAGLMVYGVVYETVVQQEVPGQLYARVASWDQLGSWAVIPLSSALGGVLAASYGAGRVLAVCVALMTLACLAPLFVRASWHVRYAGASAH</sequence>
<feature type="transmembrane region" description="Helical" evidence="6">
    <location>
        <begin position="74"/>
        <end position="95"/>
    </location>
</feature>
<dbReference type="GO" id="GO:0005886">
    <property type="term" value="C:plasma membrane"/>
    <property type="evidence" value="ECO:0007669"/>
    <property type="project" value="UniProtKB-SubCell"/>
</dbReference>
<evidence type="ECO:0000256" key="2">
    <source>
        <dbReference type="ARBA" id="ARBA00022475"/>
    </source>
</evidence>
<comment type="subcellular location">
    <subcellularLocation>
        <location evidence="1">Cell membrane</location>
        <topology evidence="1">Multi-pass membrane protein</topology>
    </subcellularLocation>
</comment>
<keyword evidence="5 6" id="KW-0472">Membrane</keyword>
<feature type="transmembrane region" description="Helical" evidence="6">
    <location>
        <begin position="12"/>
        <end position="35"/>
    </location>
</feature>
<dbReference type="InterPro" id="IPR022324">
    <property type="entry name" value="Bacilysin_exporter_BacE_put"/>
</dbReference>
<dbReference type="InterPro" id="IPR011701">
    <property type="entry name" value="MFS"/>
</dbReference>
<evidence type="ECO:0000256" key="4">
    <source>
        <dbReference type="ARBA" id="ARBA00022989"/>
    </source>
</evidence>
<dbReference type="GO" id="GO:0022857">
    <property type="term" value="F:transmembrane transporter activity"/>
    <property type="evidence" value="ECO:0007669"/>
    <property type="project" value="InterPro"/>
</dbReference>
<dbReference type="AlphaFoldDB" id="A0A967B4E5"/>
<dbReference type="InterPro" id="IPR036259">
    <property type="entry name" value="MFS_trans_sf"/>
</dbReference>
<name>A0A967B4E5_9MICO</name>
<feature type="transmembrane region" description="Helical" evidence="6">
    <location>
        <begin position="369"/>
        <end position="387"/>
    </location>
</feature>
<feature type="transmembrane region" description="Helical" evidence="6">
    <location>
        <begin position="140"/>
        <end position="164"/>
    </location>
</feature>
<dbReference type="Proteomes" id="UP000744769">
    <property type="component" value="Unassembled WGS sequence"/>
</dbReference>
<comment type="caution">
    <text evidence="7">The sequence shown here is derived from an EMBL/GenBank/DDBJ whole genome shotgun (WGS) entry which is preliminary data.</text>
</comment>
<protein>
    <submittedName>
        <fullName evidence="7">MFS transporter</fullName>
    </submittedName>
</protein>
<dbReference type="CDD" id="cd06173">
    <property type="entry name" value="MFS_MefA_like"/>
    <property type="match status" value="1"/>
</dbReference>
<evidence type="ECO:0000256" key="5">
    <source>
        <dbReference type="ARBA" id="ARBA00023136"/>
    </source>
</evidence>
<keyword evidence="4 6" id="KW-1133">Transmembrane helix</keyword>
<dbReference type="EMBL" id="JAAOIV010000001">
    <property type="protein sequence ID" value="NHN54416.1"/>
    <property type="molecule type" value="Genomic_DNA"/>
</dbReference>
<evidence type="ECO:0000256" key="3">
    <source>
        <dbReference type="ARBA" id="ARBA00022692"/>
    </source>
</evidence>
<feature type="transmembrane region" description="Helical" evidence="6">
    <location>
        <begin position="278"/>
        <end position="296"/>
    </location>
</feature>
<feature type="transmembrane region" description="Helical" evidence="6">
    <location>
        <begin position="302"/>
        <end position="323"/>
    </location>
</feature>
<keyword evidence="3 6" id="KW-0812">Transmembrane</keyword>
<gene>
    <name evidence="7" type="ORF">G9U51_01285</name>
</gene>
<proteinExistence type="predicted"/>